<gene>
    <name evidence="14" type="ORF">B0682_04760</name>
</gene>
<evidence type="ECO:0000256" key="1">
    <source>
        <dbReference type="ARBA" id="ARBA00008798"/>
    </source>
</evidence>
<keyword evidence="6 10" id="KW-0805">Transcription regulation</keyword>
<dbReference type="OrthoDB" id="9814402at2"/>
<dbReference type="STRING" id="90241.B0682_04760"/>
<organism evidence="14 15">
    <name type="scientific">Lwoffella lincolnii</name>
    <dbReference type="NCBI Taxonomy" id="90241"/>
    <lineage>
        <taxon>Bacteria</taxon>
        <taxon>Pseudomonadati</taxon>
        <taxon>Pseudomonadota</taxon>
        <taxon>Gammaproteobacteria</taxon>
        <taxon>Moraxellales</taxon>
        <taxon>Moraxellaceae</taxon>
        <taxon>Lwoffella</taxon>
    </lineage>
</organism>
<feature type="domain" description="RNA polymerase sigma factor 54 DNA-binding" evidence="12">
    <location>
        <begin position="379"/>
        <end position="536"/>
    </location>
</feature>
<dbReference type="GO" id="GO:0006352">
    <property type="term" value="P:DNA-templated transcription initiation"/>
    <property type="evidence" value="ECO:0007669"/>
    <property type="project" value="InterPro"/>
</dbReference>
<dbReference type="InterPro" id="IPR007046">
    <property type="entry name" value="RNA_pol_sigma_54_core-bd"/>
</dbReference>
<evidence type="ECO:0000259" key="13">
    <source>
        <dbReference type="Pfam" id="PF04963"/>
    </source>
</evidence>
<keyword evidence="5 10" id="KW-0548">Nucleotidyltransferase</keyword>
<dbReference type="EMBL" id="MUYT01000004">
    <property type="protein sequence ID" value="OOS21905.1"/>
    <property type="molecule type" value="Genomic_DNA"/>
</dbReference>
<evidence type="ECO:0000256" key="8">
    <source>
        <dbReference type="ARBA" id="ARBA00023125"/>
    </source>
</evidence>
<dbReference type="Pfam" id="PF04963">
    <property type="entry name" value="Sigma54_CBD"/>
    <property type="match status" value="1"/>
</dbReference>
<evidence type="ECO:0000256" key="6">
    <source>
        <dbReference type="ARBA" id="ARBA00023015"/>
    </source>
</evidence>
<dbReference type="Proteomes" id="UP000191094">
    <property type="component" value="Unassembled WGS sequence"/>
</dbReference>
<evidence type="ECO:0000313" key="14">
    <source>
        <dbReference type="EMBL" id="OOS21905.1"/>
    </source>
</evidence>
<comment type="similarity">
    <text evidence="1 10">Belongs to the sigma-54 factor family.</text>
</comment>
<keyword evidence="9 10" id="KW-0804">Transcription</keyword>
<dbReference type="Pfam" id="PF00309">
    <property type="entry name" value="Sigma54_AID"/>
    <property type="match status" value="1"/>
</dbReference>
<dbReference type="PIRSF" id="PIRSF000774">
    <property type="entry name" value="RpoN"/>
    <property type="match status" value="1"/>
</dbReference>
<dbReference type="Gene3D" id="1.10.10.60">
    <property type="entry name" value="Homeodomain-like"/>
    <property type="match status" value="1"/>
</dbReference>
<dbReference type="PROSITE" id="PS00718">
    <property type="entry name" value="SIGMA54_2"/>
    <property type="match status" value="1"/>
</dbReference>
<feature type="region of interest" description="Disordered" evidence="11">
    <location>
        <begin position="130"/>
        <end position="149"/>
    </location>
</feature>
<dbReference type="PROSITE" id="PS00717">
    <property type="entry name" value="SIGMA54_1"/>
    <property type="match status" value="1"/>
</dbReference>
<dbReference type="GO" id="GO:0000428">
    <property type="term" value="C:DNA-directed RNA polymerase complex"/>
    <property type="evidence" value="ECO:0007669"/>
    <property type="project" value="UniProtKB-KW"/>
</dbReference>
<dbReference type="GO" id="GO:0016987">
    <property type="term" value="F:sigma factor activity"/>
    <property type="evidence" value="ECO:0007669"/>
    <property type="project" value="UniProtKB-KW"/>
</dbReference>
<dbReference type="GO" id="GO:0001216">
    <property type="term" value="F:DNA-binding transcription activator activity"/>
    <property type="evidence" value="ECO:0007669"/>
    <property type="project" value="InterPro"/>
</dbReference>
<name>A0A1T0CHW4_9GAMM</name>
<reference evidence="14 15" key="1">
    <citation type="submission" date="2017-02" db="EMBL/GenBank/DDBJ databases">
        <title>Draft genome sequence of Moraxella lincolnii CCUG 9405T type strain.</title>
        <authorList>
            <person name="Salva-Serra F."/>
            <person name="Engstrom-Jakobsson H."/>
            <person name="Thorell K."/>
            <person name="Jaen-Luchoro D."/>
            <person name="Gonzales-Siles L."/>
            <person name="Karlsson R."/>
            <person name="Yazdan S."/>
            <person name="Boulund F."/>
            <person name="Johnning A."/>
            <person name="Engstrand L."/>
            <person name="Kristiansson E."/>
            <person name="Moore E."/>
        </authorList>
    </citation>
    <scope>NUCLEOTIDE SEQUENCE [LARGE SCALE GENOMIC DNA]</scope>
    <source>
        <strain evidence="14 15">CCUG 9405</strain>
    </source>
</reference>
<evidence type="ECO:0000256" key="7">
    <source>
        <dbReference type="ARBA" id="ARBA00023082"/>
    </source>
</evidence>
<evidence type="ECO:0000256" key="2">
    <source>
        <dbReference type="ARBA" id="ARBA00019942"/>
    </source>
</evidence>
<dbReference type="AlphaFoldDB" id="A0A1T0CHW4"/>
<dbReference type="InterPro" id="IPR007634">
    <property type="entry name" value="RNA_pol_sigma_54_DNA-bd"/>
</dbReference>
<keyword evidence="15" id="KW-1185">Reference proteome</keyword>
<protein>
    <recommendedName>
        <fullName evidence="2 10">RNA polymerase sigma-54 factor</fullName>
    </recommendedName>
</protein>
<keyword evidence="8 10" id="KW-0238">DNA-binding</keyword>
<dbReference type="PANTHER" id="PTHR32248:SF4">
    <property type="entry name" value="RNA POLYMERASE SIGMA-54 FACTOR"/>
    <property type="match status" value="1"/>
</dbReference>
<dbReference type="NCBIfam" id="TIGR02395">
    <property type="entry name" value="rpoN_sigma"/>
    <property type="match status" value="1"/>
</dbReference>
<dbReference type="PROSITE" id="PS50044">
    <property type="entry name" value="SIGMA54_3"/>
    <property type="match status" value="1"/>
</dbReference>
<dbReference type="GO" id="GO:0003677">
    <property type="term" value="F:DNA binding"/>
    <property type="evidence" value="ECO:0007669"/>
    <property type="project" value="UniProtKB-KW"/>
</dbReference>
<dbReference type="GO" id="GO:0016779">
    <property type="term" value="F:nucleotidyltransferase activity"/>
    <property type="evidence" value="ECO:0007669"/>
    <property type="project" value="UniProtKB-KW"/>
</dbReference>
<keyword evidence="4 10" id="KW-0808">Transferase</keyword>
<comment type="function">
    <text evidence="10">Sigma factors are initiation factors that promote the attachment of RNA polymerase to specific initiation sites and are then released.</text>
</comment>
<feature type="compositionally biased region" description="Acidic residues" evidence="11">
    <location>
        <begin position="85"/>
        <end position="100"/>
    </location>
</feature>
<keyword evidence="7 10" id="KW-0731">Sigma factor</keyword>
<evidence type="ECO:0000256" key="9">
    <source>
        <dbReference type="ARBA" id="ARBA00023163"/>
    </source>
</evidence>
<dbReference type="RefSeq" id="WP_078306896.1">
    <property type="nucleotide sequence ID" value="NZ_MUYT01000004.1"/>
</dbReference>
<keyword evidence="3 10" id="KW-0240">DNA-directed RNA polymerase</keyword>
<evidence type="ECO:0000256" key="5">
    <source>
        <dbReference type="ARBA" id="ARBA00022695"/>
    </source>
</evidence>
<evidence type="ECO:0000256" key="11">
    <source>
        <dbReference type="SAM" id="MobiDB-lite"/>
    </source>
</evidence>
<dbReference type="Pfam" id="PF04552">
    <property type="entry name" value="Sigma54_DBD"/>
    <property type="match status" value="1"/>
</dbReference>
<sequence>MSFSYGLGANLKLGTSQKLTPQMQQAIRILQLSSLELEQEVATQLECNPFLERVGDSPEQAENSPERTDSLEWTNKTELPPTESMTDDDGDYDYDYDNEDSFDKLSQSGLDDTAIDTDWDNIFSQDSTVLASPDTSDYDDHEGQTQSSIQDHVRWQLQLNEELNEIELLIADYLIDAMNDDGFIELDIEGLYQSFQTVCQFYQLDNAISKSDIESVLTTIQECDPIGVGARDLSESLKLQLYEMNCKTPFVQEALRILQHSDLLATNNISELLIRTQLDISDIEPALELLRTLNPSPGEHYRKSQPKLTNIKETYDIADVLVTLLSNPTQSAQPNQENEFALQQMTWQVELNPDTLPKLRINQKYSQLIKRGDASDDNAFLKQNFSDARLFIRSIEERNNNLLKVASCIVKRQQAFLLYGATAMQPLVLKDVADEVGLHESTVSRLTSNKTMLTPQGLFELKYFFSSSVSGVDGDVSSTAITAMIEQMIADENPKKPLSDNAITDYLLEQGIDIARRTVAKYREQLGIGSSTQRRQRY</sequence>
<dbReference type="PRINTS" id="PR00045">
    <property type="entry name" value="SIGMA54FCT"/>
</dbReference>
<evidence type="ECO:0000256" key="10">
    <source>
        <dbReference type="PIRNR" id="PIRNR000774"/>
    </source>
</evidence>
<dbReference type="Gene3D" id="1.10.10.1330">
    <property type="entry name" value="RNA polymerase sigma-54 factor, core-binding domain"/>
    <property type="match status" value="1"/>
</dbReference>
<feature type="domain" description="RNA polymerase sigma factor 54 core-binding" evidence="13">
    <location>
        <begin position="144"/>
        <end position="365"/>
    </location>
</feature>
<accession>A0A1T0CHW4</accession>
<evidence type="ECO:0000259" key="12">
    <source>
        <dbReference type="Pfam" id="PF04552"/>
    </source>
</evidence>
<proteinExistence type="inferred from homology"/>
<evidence type="ECO:0000313" key="15">
    <source>
        <dbReference type="Proteomes" id="UP000191094"/>
    </source>
</evidence>
<dbReference type="InterPro" id="IPR038709">
    <property type="entry name" value="RpoN_core-bd_sf"/>
</dbReference>
<feature type="region of interest" description="Disordered" evidence="11">
    <location>
        <begin position="53"/>
        <end position="109"/>
    </location>
</feature>
<dbReference type="InterPro" id="IPR000394">
    <property type="entry name" value="RNA_pol_sigma_54"/>
</dbReference>
<comment type="caution">
    <text evidence="14">The sequence shown here is derived from an EMBL/GenBank/DDBJ whole genome shotgun (WGS) entry which is preliminary data.</text>
</comment>
<evidence type="ECO:0000256" key="4">
    <source>
        <dbReference type="ARBA" id="ARBA00022679"/>
    </source>
</evidence>
<evidence type="ECO:0000256" key="3">
    <source>
        <dbReference type="ARBA" id="ARBA00022478"/>
    </source>
</evidence>
<dbReference type="PANTHER" id="PTHR32248">
    <property type="entry name" value="RNA POLYMERASE SIGMA-54 FACTOR"/>
    <property type="match status" value="1"/>
</dbReference>